<evidence type="ECO:0000313" key="1">
    <source>
        <dbReference type="EMBL" id="AIZ56792.1"/>
    </source>
</evidence>
<proteinExistence type="predicted"/>
<sequence>MPSTVIVKMNTCGKTHKITVSLRDDGDLDVKIVSDCKHVQEYAELLTKVGMSDITDRHGSKILDPDICTSLSFPCLVPSGVLDAAWIETEMLSKSLCKRVRQNEVILDQFDTV</sequence>
<accession>A0A0A7LEN4</accession>
<reference evidence="1 2" key="1">
    <citation type="journal article" date="2014" name="Appl. Environ. Microbiol.">
        <title>Comparative Genome Analysis of 'Candidatus Methanoplasma termitum' Indicates a New Mode of Energy Metabolism in the Seventh Order of Methanogens.</title>
        <authorList>
            <person name="Lang K."/>
            <person name="Schuldes J."/>
            <person name="Klingl A."/>
            <person name="Poehlein A."/>
            <person name="Daniel R."/>
            <person name="Brune A."/>
        </authorList>
    </citation>
    <scope>NUCLEOTIDE SEQUENCE [LARGE SCALE GENOMIC DNA]</scope>
    <source>
        <strain evidence="2">Mpt1</strain>
    </source>
</reference>
<keyword evidence="2" id="KW-1185">Reference proteome</keyword>
<dbReference type="AlphaFoldDB" id="A0A0A7LEN4"/>
<dbReference type="InterPro" id="IPR054227">
    <property type="entry name" value="DUF6951"/>
</dbReference>
<dbReference type="Pfam" id="PF22263">
    <property type="entry name" value="DUF6951"/>
    <property type="match status" value="1"/>
</dbReference>
<evidence type="ECO:0000313" key="2">
    <source>
        <dbReference type="Proteomes" id="UP000030787"/>
    </source>
</evidence>
<dbReference type="OrthoDB" id="52877at2157"/>
<dbReference type="HOGENOM" id="CLU_170789_0_0_2"/>
<organism evidence="1 2">
    <name type="scientific">Candidatus Methanoplasma termitum</name>
    <dbReference type="NCBI Taxonomy" id="1577791"/>
    <lineage>
        <taxon>Archaea</taxon>
        <taxon>Methanobacteriati</taxon>
        <taxon>Thermoplasmatota</taxon>
        <taxon>Thermoplasmata</taxon>
        <taxon>Methanomassiliicoccales</taxon>
        <taxon>Methanomassiliicoccaceae</taxon>
        <taxon>Candidatus Methanoplasma</taxon>
    </lineage>
</organism>
<dbReference type="Proteomes" id="UP000030787">
    <property type="component" value="Chromosome"/>
</dbReference>
<dbReference type="KEGG" id="mear:Mpt1_c09170"/>
<protein>
    <submittedName>
        <fullName evidence="1">Uncharacterized protein</fullName>
    </submittedName>
</protein>
<dbReference type="EMBL" id="CP010070">
    <property type="protein sequence ID" value="AIZ56792.1"/>
    <property type="molecule type" value="Genomic_DNA"/>
</dbReference>
<dbReference type="GeneID" id="24818579"/>
<dbReference type="STRING" id="1577791.Mpt1_c09170"/>
<name>A0A0A7LEN4_9ARCH</name>
<dbReference type="RefSeq" id="WP_048112594.1">
    <property type="nucleotide sequence ID" value="NZ_CP010070.1"/>
</dbReference>
<gene>
    <name evidence="1" type="ORF">Mpt1_c09170</name>
</gene>